<feature type="domain" description="AsmA" evidence="2">
    <location>
        <begin position="4"/>
        <end position="196"/>
    </location>
</feature>
<protein>
    <submittedName>
        <fullName evidence="3">AsmA family protein</fullName>
    </submittedName>
</protein>
<name>A0ABT5T556_9RHOB</name>
<dbReference type="PANTHER" id="PTHR30441:SF4">
    <property type="entry name" value="PROTEIN ASMA"/>
    <property type="match status" value="1"/>
</dbReference>
<gene>
    <name evidence="3" type="ORF">PUT78_03305</name>
</gene>
<evidence type="ECO:0000313" key="3">
    <source>
        <dbReference type="EMBL" id="MDD7970116.1"/>
    </source>
</evidence>
<feature type="coiled-coil region" evidence="1">
    <location>
        <begin position="592"/>
        <end position="646"/>
    </location>
</feature>
<dbReference type="Proteomes" id="UP001431784">
    <property type="component" value="Unassembled WGS sequence"/>
</dbReference>
<organism evidence="3 4">
    <name type="scientific">Roseinatronobacter alkalisoli</name>
    <dbReference type="NCBI Taxonomy" id="3028235"/>
    <lineage>
        <taxon>Bacteria</taxon>
        <taxon>Pseudomonadati</taxon>
        <taxon>Pseudomonadota</taxon>
        <taxon>Alphaproteobacteria</taxon>
        <taxon>Rhodobacterales</taxon>
        <taxon>Paracoccaceae</taxon>
        <taxon>Roseinatronobacter</taxon>
    </lineage>
</organism>
<feature type="domain" description="AsmA" evidence="2">
    <location>
        <begin position="319"/>
        <end position="538"/>
    </location>
</feature>
<dbReference type="Pfam" id="PF05170">
    <property type="entry name" value="AsmA"/>
    <property type="match status" value="2"/>
</dbReference>
<dbReference type="RefSeq" id="WP_274350681.1">
    <property type="nucleotide sequence ID" value="NZ_JAQZSM010000002.1"/>
</dbReference>
<comment type="caution">
    <text evidence="3">The sequence shown here is derived from an EMBL/GenBank/DDBJ whole genome shotgun (WGS) entry which is preliminary data.</text>
</comment>
<keyword evidence="1" id="KW-0175">Coiled coil</keyword>
<evidence type="ECO:0000313" key="4">
    <source>
        <dbReference type="Proteomes" id="UP001431784"/>
    </source>
</evidence>
<evidence type="ECO:0000256" key="1">
    <source>
        <dbReference type="SAM" id="Coils"/>
    </source>
</evidence>
<dbReference type="InterPro" id="IPR007844">
    <property type="entry name" value="AsmA"/>
</dbReference>
<accession>A0ABT5T556</accession>
<keyword evidence="4" id="KW-1185">Reference proteome</keyword>
<sequence length="666" mass="70773">MRLIKAVVAVVLGLVVLAGAALFLLPSERIAVIAAQQFQTATGRSLTIDGAVRPSFYPVIGATANGISIGNADWAGDAPLLQAEQMEIGLDLTALLRGDVQIERIILQSPVIDLRRNSEGRGNWEMAIRASAPPPQSDSTAEPQTRPRAFSLGMAAIAGGQLRFRDAASGTDITLDALDADFALPALDGPAEITAAARVNGQALRLSAVTDNVARLISGAVVGLSLDLGLAESRAQFAGRAGLGDMILEGQLDTDIPALAPVFRALAAQGADLPPAYLPLGFSGRVTRTADGMLYARDARMRAGDTRLNGDIDMSMAGARPKLTGQLSGGVLDLRSRGATGRGTQSGGAAAVQGWSRDVIDASALGLIDADLSLAFDGIQTDVTSFGQTRLVLGIDNSRAVIDLREVAVFGGRLMGQFIANNRSGLSVRADLRARDVALLPMLTELADYRRLQGSANLDINVLGVGNSVHAIMDSLRGDGAIRFDQGEILGFDLAGMLRNLDMSYMGEGTRTVYDSISGTFTVADGVLRNDDLALSAQRFSVTGRGSVALGARTLDYRIVPAALQGEGGEALRVPLMITGPWDAPRFRLDLEALAREQLRVEQERLEDIAREEARRLEDRAREQAAERLERELGVQREEGERLEDTLRRGLEQELGNRLRGLLGGN</sequence>
<evidence type="ECO:0000259" key="2">
    <source>
        <dbReference type="Pfam" id="PF05170"/>
    </source>
</evidence>
<dbReference type="EMBL" id="JAQZSM010000002">
    <property type="protein sequence ID" value="MDD7970116.1"/>
    <property type="molecule type" value="Genomic_DNA"/>
</dbReference>
<dbReference type="InterPro" id="IPR052894">
    <property type="entry name" value="AsmA-related"/>
</dbReference>
<reference evidence="3" key="1">
    <citation type="submission" date="2023-02" db="EMBL/GenBank/DDBJ databases">
        <title>Description of Roseinatronobacter alkalisoli sp. nov., an alkaliphilic bacerium isolated from soda soil.</title>
        <authorList>
            <person name="Wei W."/>
        </authorList>
    </citation>
    <scope>NUCLEOTIDE SEQUENCE</scope>
    <source>
        <strain evidence="3">HJB301</strain>
    </source>
</reference>
<proteinExistence type="predicted"/>
<dbReference type="PANTHER" id="PTHR30441">
    <property type="entry name" value="DUF748 DOMAIN-CONTAINING PROTEIN"/>
    <property type="match status" value="1"/>
</dbReference>